<dbReference type="AlphaFoldDB" id="A0A4C1THW9"/>
<evidence type="ECO:0000313" key="2">
    <source>
        <dbReference type="Proteomes" id="UP000299102"/>
    </source>
</evidence>
<accession>A0A4C1THW9</accession>
<dbReference type="Proteomes" id="UP000299102">
    <property type="component" value="Unassembled WGS sequence"/>
</dbReference>
<comment type="caution">
    <text evidence="1">The sequence shown here is derived from an EMBL/GenBank/DDBJ whole genome shotgun (WGS) entry which is preliminary data.</text>
</comment>
<keyword evidence="2" id="KW-1185">Reference proteome</keyword>
<proteinExistence type="predicted"/>
<protein>
    <submittedName>
        <fullName evidence="1">Uncharacterized protein</fullName>
    </submittedName>
</protein>
<sequence length="95" mass="10196">MLMDTTTNVAVKISIDFFSAQATGLRFVTFSTGYTNSSPRTCVIGISTPQKNGYPPKCDRITRRGATTARRALRSSRSAAIAIAPIAQSAERPIS</sequence>
<reference evidence="1 2" key="1">
    <citation type="journal article" date="2019" name="Commun. Biol.">
        <title>The bagworm genome reveals a unique fibroin gene that provides high tensile strength.</title>
        <authorList>
            <person name="Kono N."/>
            <person name="Nakamura H."/>
            <person name="Ohtoshi R."/>
            <person name="Tomita M."/>
            <person name="Numata K."/>
            <person name="Arakawa K."/>
        </authorList>
    </citation>
    <scope>NUCLEOTIDE SEQUENCE [LARGE SCALE GENOMIC DNA]</scope>
</reference>
<dbReference type="EMBL" id="BGZK01000061">
    <property type="protein sequence ID" value="GBP14129.1"/>
    <property type="molecule type" value="Genomic_DNA"/>
</dbReference>
<organism evidence="1 2">
    <name type="scientific">Eumeta variegata</name>
    <name type="common">Bagworm moth</name>
    <name type="synonym">Eumeta japonica</name>
    <dbReference type="NCBI Taxonomy" id="151549"/>
    <lineage>
        <taxon>Eukaryota</taxon>
        <taxon>Metazoa</taxon>
        <taxon>Ecdysozoa</taxon>
        <taxon>Arthropoda</taxon>
        <taxon>Hexapoda</taxon>
        <taxon>Insecta</taxon>
        <taxon>Pterygota</taxon>
        <taxon>Neoptera</taxon>
        <taxon>Endopterygota</taxon>
        <taxon>Lepidoptera</taxon>
        <taxon>Glossata</taxon>
        <taxon>Ditrysia</taxon>
        <taxon>Tineoidea</taxon>
        <taxon>Psychidae</taxon>
        <taxon>Oiketicinae</taxon>
        <taxon>Eumeta</taxon>
    </lineage>
</organism>
<gene>
    <name evidence="1" type="ORF">EVAR_102798_1</name>
</gene>
<evidence type="ECO:0000313" key="1">
    <source>
        <dbReference type="EMBL" id="GBP14129.1"/>
    </source>
</evidence>
<name>A0A4C1THW9_EUMVA</name>